<keyword evidence="6" id="KW-1185">Reference proteome</keyword>
<dbReference type="PIRSF" id="PIRSF031767">
    <property type="entry name" value="MHYE_LytTR"/>
    <property type="match status" value="1"/>
</dbReference>
<dbReference type="Pfam" id="PF04397">
    <property type="entry name" value="LytTR"/>
    <property type="match status" value="1"/>
</dbReference>
<dbReference type="EMBL" id="RKKB01000017">
    <property type="protein sequence ID" value="RPA23409.1"/>
    <property type="molecule type" value="Genomic_DNA"/>
</dbReference>
<dbReference type="InterPro" id="IPR046947">
    <property type="entry name" value="LytR-like"/>
</dbReference>
<dbReference type="Gene3D" id="2.40.50.1020">
    <property type="entry name" value="LytTr DNA-binding domain"/>
    <property type="match status" value="1"/>
</dbReference>
<evidence type="ECO:0000256" key="2">
    <source>
        <dbReference type="SAM" id="Phobius"/>
    </source>
</evidence>
<organism evidence="5 7">
    <name type="scientific">Shewanella psychromarinicola</name>
    <dbReference type="NCBI Taxonomy" id="2487742"/>
    <lineage>
        <taxon>Bacteria</taxon>
        <taxon>Pseudomonadati</taxon>
        <taxon>Pseudomonadota</taxon>
        <taxon>Gammaproteobacteria</taxon>
        <taxon>Alteromonadales</taxon>
        <taxon>Shewanellaceae</taxon>
        <taxon>Shewanella</taxon>
    </lineage>
</organism>
<gene>
    <name evidence="5" type="ORF">EGC77_18655</name>
    <name evidence="4" type="ORF">EGC80_14585</name>
</gene>
<reference evidence="5" key="3">
    <citation type="submission" date="2018-11" db="EMBL/GenBank/DDBJ databases">
        <authorList>
            <person name="Hwang Y.J."/>
            <person name="Hwang C.Y."/>
        </authorList>
    </citation>
    <scope>NUCLEOTIDE SEQUENCE</scope>
    <source>
        <strain evidence="5">R106</strain>
    </source>
</reference>
<keyword evidence="2" id="KW-0472">Membrane</keyword>
<dbReference type="RefSeq" id="WP_124013893.1">
    <property type="nucleotide sequence ID" value="NZ_CP034073.1"/>
</dbReference>
<feature type="transmembrane region" description="Helical" evidence="2">
    <location>
        <begin position="57"/>
        <end position="77"/>
    </location>
</feature>
<accession>A0A3N4DCI2</accession>
<evidence type="ECO:0000313" key="6">
    <source>
        <dbReference type="Proteomes" id="UP000273778"/>
    </source>
</evidence>
<dbReference type="InterPro" id="IPR007492">
    <property type="entry name" value="LytTR_DNA-bd_dom"/>
</dbReference>
<dbReference type="PANTHER" id="PTHR37299:SF1">
    <property type="entry name" value="STAGE 0 SPORULATION PROTEIN A HOMOLOG"/>
    <property type="match status" value="1"/>
</dbReference>
<protein>
    <submittedName>
        <fullName evidence="5">LytTR family transcriptional regulator</fullName>
    </submittedName>
</protein>
<sequence length="292" mass="33768">MLFTKLHYQNNKISYEAFILSVYFFINAGINSTSVLMESKRDGIANLANWEPFVWEYSSALSSLLLLPLVAIFMTKYPWQWKQPKWSSLQYLTAAVVFSMAHVVVMLVLREISYQFSSLEYDFAKSISEFSYELIYELRKDVWSFCSFVILISFYRQIIQQWLGDASCIDITTNASSKLTKHLLVKKLGKEFLIKTEQIEWMQSAGNYVNLHIGDQVYPTRSTLVEFVASDPTNSLCQIHRSLAINLNFVHCIEPLASGDAEITMQSGQTLRLSRRYKNSFKQLKQSNNFVE</sequence>
<evidence type="ECO:0000313" key="5">
    <source>
        <dbReference type="EMBL" id="RPA23409.1"/>
    </source>
</evidence>
<evidence type="ECO:0000259" key="3">
    <source>
        <dbReference type="PROSITE" id="PS50930"/>
    </source>
</evidence>
<keyword evidence="2" id="KW-1133">Transmembrane helix</keyword>
<keyword evidence="2" id="KW-0812">Transmembrane</keyword>
<dbReference type="AlphaFoldDB" id="A0A3N4DCI2"/>
<dbReference type="GO" id="GO:0000156">
    <property type="term" value="F:phosphorelay response regulator activity"/>
    <property type="evidence" value="ECO:0007669"/>
    <property type="project" value="InterPro"/>
</dbReference>
<evidence type="ECO:0000313" key="4">
    <source>
        <dbReference type="EMBL" id="AZG35982.1"/>
    </source>
</evidence>
<dbReference type="Proteomes" id="UP000273778">
    <property type="component" value="Chromosome"/>
</dbReference>
<dbReference type="OrthoDB" id="9781059at2"/>
<dbReference type="PROSITE" id="PS50930">
    <property type="entry name" value="HTH_LYTTR"/>
    <property type="match status" value="1"/>
</dbReference>
<name>A0A3N4DCI2_9GAMM</name>
<evidence type="ECO:0000313" key="7">
    <source>
        <dbReference type="Proteomes" id="UP000278855"/>
    </source>
</evidence>
<reference evidence="4 6" key="1">
    <citation type="submission" date="2018-11" db="EMBL/GenBank/DDBJ databases">
        <title>Shewanella sp. M2.</title>
        <authorList>
            <person name="Hwang Y.J."/>
            <person name="Hwang C.Y."/>
        </authorList>
    </citation>
    <scope>NUCLEOTIDE SEQUENCE [LARGE SCALE GENOMIC DNA]</scope>
    <source>
        <strain evidence="4 6">M2</strain>
    </source>
</reference>
<evidence type="ECO:0000256" key="1">
    <source>
        <dbReference type="ARBA" id="ARBA00023012"/>
    </source>
</evidence>
<dbReference type="PANTHER" id="PTHR37299">
    <property type="entry name" value="TRANSCRIPTIONAL REGULATOR-RELATED"/>
    <property type="match status" value="1"/>
</dbReference>
<dbReference type="SMART" id="SM00850">
    <property type="entry name" value="LytTR"/>
    <property type="match status" value="1"/>
</dbReference>
<dbReference type="EMBL" id="CP034073">
    <property type="protein sequence ID" value="AZG35982.1"/>
    <property type="molecule type" value="Genomic_DNA"/>
</dbReference>
<dbReference type="InterPro" id="IPR012379">
    <property type="entry name" value="LytTR_MHYE"/>
</dbReference>
<dbReference type="Proteomes" id="UP000278855">
    <property type="component" value="Unassembled WGS sequence"/>
</dbReference>
<feature type="transmembrane region" description="Helical" evidence="2">
    <location>
        <begin position="15"/>
        <end position="37"/>
    </location>
</feature>
<proteinExistence type="predicted"/>
<keyword evidence="1" id="KW-0902">Two-component regulatory system</keyword>
<dbReference type="KEGG" id="spsr:EGC80_14585"/>
<feature type="domain" description="HTH LytTR-type" evidence="3">
    <location>
        <begin position="183"/>
        <end position="287"/>
    </location>
</feature>
<reference evidence="7" key="2">
    <citation type="submission" date="2018-11" db="EMBL/GenBank/DDBJ databases">
        <title>Shewanella sp. R106.</title>
        <authorList>
            <person name="Hwang Y.J."/>
            <person name="Hwang C.Y."/>
        </authorList>
    </citation>
    <scope>NUCLEOTIDE SEQUENCE [LARGE SCALE GENOMIC DNA]</scope>
    <source>
        <strain evidence="7">R106</strain>
    </source>
</reference>
<feature type="transmembrane region" description="Helical" evidence="2">
    <location>
        <begin position="89"/>
        <end position="109"/>
    </location>
</feature>
<dbReference type="GO" id="GO:0003677">
    <property type="term" value="F:DNA binding"/>
    <property type="evidence" value="ECO:0007669"/>
    <property type="project" value="InterPro"/>
</dbReference>